<feature type="region of interest" description="Disordered" evidence="1">
    <location>
        <begin position="1"/>
        <end position="42"/>
    </location>
</feature>
<evidence type="ECO:0000313" key="2">
    <source>
        <dbReference type="EMBL" id="MBX71608.1"/>
    </source>
</evidence>
<reference evidence="2" key="1">
    <citation type="submission" date="2018-02" db="EMBL/GenBank/DDBJ databases">
        <title>Rhizophora mucronata_Transcriptome.</title>
        <authorList>
            <person name="Meera S.P."/>
            <person name="Sreeshan A."/>
            <person name="Augustine A."/>
        </authorList>
    </citation>
    <scope>NUCLEOTIDE SEQUENCE</scope>
    <source>
        <tissue evidence="2">Leaf</tissue>
    </source>
</reference>
<protein>
    <submittedName>
        <fullName evidence="2">Uncharacterized protein</fullName>
    </submittedName>
</protein>
<dbReference type="AlphaFoldDB" id="A0A2P2QXA6"/>
<sequence length="42" mass="4802">MFVEHLNDQYLHGSMTSDPSTSGPRNNRSHRFQNASSHHYGT</sequence>
<feature type="compositionally biased region" description="Polar residues" evidence="1">
    <location>
        <begin position="14"/>
        <end position="42"/>
    </location>
</feature>
<dbReference type="EMBL" id="GGEC01091124">
    <property type="protein sequence ID" value="MBX71608.1"/>
    <property type="molecule type" value="Transcribed_RNA"/>
</dbReference>
<organism evidence="2">
    <name type="scientific">Rhizophora mucronata</name>
    <name type="common">Asiatic mangrove</name>
    <dbReference type="NCBI Taxonomy" id="61149"/>
    <lineage>
        <taxon>Eukaryota</taxon>
        <taxon>Viridiplantae</taxon>
        <taxon>Streptophyta</taxon>
        <taxon>Embryophyta</taxon>
        <taxon>Tracheophyta</taxon>
        <taxon>Spermatophyta</taxon>
        <taxon>Magnoliopsida</taxon>
        <taxon>eudicotyledons</taxon>
        <taxon>Gunneridae</taxon>
        <taxon>Pentapetalae</taxon>
        <taxon>rosids</taxon>
        <taxon>fabids</taxon>
        <taxon>Malpighiales</taxon>
        <taxon>Rhizophoraceae</taxon>
        <taxon>Rhizophora</taxon>
    </lineage>
</organism>
<name>A0A2P2QXA6_RHIMU</name>
<evidence type="ECO:0000256" key="1">
    <source>
        <dbReference type="SAM" id="MobiDB-lite"/>
    </source>
</evidence>
<accession>A0A2P2QXA6</accession>
<proteinExistence type="predicted"/>